<organism evidence="1 2">
    <name type="scientific">Caerostris extrusa</name>
    <name type="common">Bark spider</name>
    <name type="synonym">Caerostris bankana</name>
    <dbReference type="NCBI Taxonomy" id="172846"/>
    <lineage>
        <taxon>Eukaryota</taxon>
        <taxon>Metazoa</taxon>
        <taxon>Ecdysozoa</taxon>
        <taxon>Arthropoda</taxon>
        <taxon>Chelicerata</taxon>
        <taxon>Arachnida</taxon>
        <taxon>Araneae</taxon>
        <taxon>Araneomorphae</taxon>
        <taxon>Entelegynae</taxon>
        <taxon>Araneoidea</taxon>
        <taxon>Araneidae</taxon>
        <taxon>Caerostris</taxon>
    </lineage>
</organism>
<evidence type="ECO:0000313" key="2">
    <source>
        <dbReference type="Proteomes" id="UP001054945"/>
    </source>
</evidence>
<reference evidence="1 2" key="1">
    <citation type="submission" date="2021-06" db="EMBL/GenBank/DDBJ databases">
        <title>Caerostris extrusa draft genome.</title>
        <authorList>
            <person name="Kono N."/>
            <person name="Arakawa K."/>
        </authorList>
    </citation>
    <scope>NUCLEOTIDE SEQUENCE [LARGE SCALE GENOMIC DNA]</scope>
</reference>
<comment type="caution">
    <text evidence="1">The sequence shown here is derived from an EMBL/GenBank/DDBJ whole genome shotgun (WGS) entry which is preliminary data.</text>
</comment>
<name>A0AAV4Y7U2_CAEEX</name>
<sequence length="96" mass="11054">MSKRKNIATEILDRIDNAHNYLENIIFSDVIFPISGTINRHNVRIWASEQLTVIREHVRDSGKVNVWRSLMGDRSVRKFFVVSRAVTGPNCLGMLE</sequence>
<dbReference type="AlphaFoldDB" id="A0AAV4Y7U2"/>
<dbReference type="PANTHER" id="PTHR47326:SF1">
    <property type="entry name" value="HTH PSQ-TYPE DOMAIN-CONTAINING PROTEIN"/>
    <property type="match status" value="1"/>
</dbReference>
<dbReference type="EMBL" id="BPLR01018818">
    <property type="protein sequence ID" value="GIZ02501.1"/>
    <property type="molecule type" value="Genomic_DNA"/>
</dbReference>
<accession>A0AAV4Y7U2</accession>
<protein>
    <submittedName>
        <fullName evidence="1">Uncharacterized protein</fullName>
    </submittedName>
</protein>
<gene>
    <name evidence="1" type="ORF">CEXT_132241</name>
</gene>
<proteinExistence type="predicted"/>
<evidence type="ECO:0000313" key="1">
    <source>
        <dbReference type="EMBL" id="GIZ02501.1"/>
    </source>
</evidence>
<dbReference type="Proteomes" id="UP001054945">
    <property type="component" value="Unassembled WGS sequence"/>
</dbReference>
<dbReference type="PANTHER" id="PTHR47326">
    <property type="entry name" value="TRANSPOSABLE ELEMENT TC3 TRANSPOSASE-LIKE PROTEIN"/>
    <property type="match status" value="1"/>
</dbReference>
<keyword evidence="2" id="KW-1185">Reference proteome</keyword>